<feature type="region of interest" description="Disordered" evidence="1">
    <location>
        <begin position="24"/>
        <end position="69"/>
    </location>
</feature>
<dbReference type="PROSITE" id="PS51257">
    <property type="entry name" value="PROKAR_LIPOPROTEIN"/>
    <property type="match status" value="1"/>
</dbReference>
<dbReference type="Proteomes" id="UP000595636">
    <property type="component" value="Chromosome"/>
</dbReference>
<proteinExistence type="predicted"/>
<evidence type="ECO:0008006" key="4">
    <source>
        <dbReference type="Google" id="ProtNLM"/>
    </source>
</evidence>
<accession>A0A7T7I0I5</accession>
<dbReference type="AlphaFoldDB" id="A0A7T7I0I5"/>
<evidence type="ECO:0000313" key="3">
    <source>
        <dbReference type="Proteomes" id="UP000595636"/>
    </source>
</evidence>
<keyword evidence="3" id="KW-1185">Reference proteome</keyword>
<dbReference type="EMBL" id="CP066831">
    <property type="protein sequence ID" value="QQM38785.1"/>
    <property type="molecule type" value="Genomic_DNA"/>
</dbReference>
<dbReference type="KEGG" id="slf:JEQ17_04400"/>
<dbReference type="RefSeq" id="WP_200393949.1">
    <property type="nucleotide sequence ID" value="NZ_CP066831.1"/>
</dbReference>
<evidence type="ECO:0000313" key="2">
    <source>
        <dbReference type="EMBL" id="QQM38785.1"/>
    </source>
</evidence>
<feature type="compositionally biased region" description="Low complexity" evidence="1">
    <location>
        <begin position="47"/>
        <end position="60"/>
    </location>
</feature>
<organism evidence="2 3">
    <name type="scientific">Streptomyces liliifuscus</name>
    <dbReference type="NCBI Taxonomy" id="2797636"/>
    <lineage>
        <taxon>Bacteria</taxon>
        <taxon>Bacillati</taxon>
        <taxon>Actinomycetota</taxon>
        <taxon>Actinomycetes</taxon>
        <taxon>Kitasatosporales</taxon>
        <taxon>Streptomycetaceae</taxon>
        <taxon>Streptomyces</taxon>
    </lineage>
</organism>
<protein>
    <recommendedName>
        <fullName evidence="4">Lipoprotein</fullName>
    </recommendedName>
</protein>
<evidence type="ECO:0000256" key="1">
    <source>
        <dbReference type="SAM" id="MobiDB-lite"/>
    </source>
</evidence>
<sequence>MRNLMRIGVAAGVGVVLLTGCQSDDSTDDASNDRPSAQATNAAGEVPTTPGTPSGSGASGQADSLDGGWLGESDVDKVAMIVQKKKVMLAFQSADGQKRQACEGLLQQKSILLKCVEDNKDRLKGTVEISSGEKIAIAWTSGKKDLLTKSGNGQMDFSQWGLPSPPAAG</sequence>
<name>A0A7T7I0I5_9ACTN</name>
<reference evidence="2 3" key="1">
    <citation type="submission" date="2020-12" db="EMBL/GenBank/DDBJ databases">
        <title>A novel species.</title>
        <authorList>
            <person name="Li K."/>
        </authorList>
    </citation>
    <scope>NUCLEOTIDE SEQUENCE [LARGE SCALE GENOMIC DNA]</scope>
    <source>
        <strain evidence="2 3">ZYC-3</strain>
    </source>
</reference>
<gene>
    <name evidence="2" type="ORF">JEQ17_04400</name>
</gene>